<feature type="domain" description="Cadherin" evidence="10">
    <location>
        <begin position="511"/>
        <end position="614"/>
    </location>
</feature>
<dbReference type="InterPro" id="IPR015919">
    <property type="entry name" value="Cadherin-like_sf"/>
</dbReference>
<keyword evidence="12" id="KW-1185">Reference proteome</keyword>
<feature type="domain" description="Cadherin" evidence="10">
    <location>
        <begin position="1285"/>
        <end position="1409"/>
    </location>
</feature>
<comment type="subcellular location">
    <subcellularLocation>
        <location evidence="1">Membrane</location>
    </subcellularLocation>
</comment>
<evidence type="ECO:0000256" key="2">
    <source>
        <dbReference type="ARBA" id="ARBA00022692"/>
    </source>
</evidence>
<evidence type="ECO:0000313" key="11">
    <source>
        <dbReference type="EMBL" id="UYV77676.1"/>
    </source>
</evidence>
<evidence type="ECO:0000256" key="5">
    <source>
        <dbReference type="ARBA" id="ARBA00022889"/>
    </source>
</evidence>
<dbReference type="PANTHER" id="PTHR24025">
    <property type="entry name" value="DESMOGLEIN FAMILY MEMBER"/>
    <property type="match status" value="1"/>
</dbReference>
<dbReference type="CDD" id="cd11304">
    <property type="entry name" value="Cadherin_repeat"/>
    <property type="match status" value="12"/>
</dbReference>
<proteinExistence type="predicted"/>
<dbReference type="PROSITE" id="PS00232">
    <property type="entry name" value="CADHERIN_1"/>
    <property type="match status" value="2"/>
</dbReference>
<evidence type="ECO:0000256" key="6">
    <source>
        <dbReference type="ARBA" id="ARBA00022989"/>
    </source>
</evidence>
<dbReference type="PRINTS" id="PR00205">
    <property type="entry name" value="CADHERIN"/>
</dbReference>
<keyword evidence="3" id="KW-0677">Repeat</keyword>
<evidence type="ECO:0000256" key="7">
    <source>
        <dbReference type="ARBA" id="ARBA00023136"/>
    </source>
</evidence>
<dbReference type="PROSITE" id="PS50268">
    <property type="entry name" value="CADHERIN_2"/>
    <property type="match status" value="12"/>
</dbReference>
<feature type="domain" description="Cadherin" evidence="10">
    <location>
        <begin position="245"/>
        <end position="359"/>
    </location>
</feature>
<organism evidence="11 12">
    <name type="scientific">Cordylochernes scorpioides</name>
    <dbReference type="NCBI Taxonomy" id="51811"/>
    <lineage>
        <taxon>Eukaryota</taxon>
        <taxon>Metazoa</taxon>
        <taxon>Ecdysozoa</taxon>
        <taxon>Arthropoda</taxon>
        <taxon>Chelicerata</taxon>
        <taxon>Arachnida</taxon>
        <taxon>Pseudoscorpiones</taxon>
        <taxon>Cheliferoidea</taxon>
        <taxon>Chernetidae</taxon>
        <taxon>Cordylochernes</taxon>
    </lineage>
</organism>
<feature type="domain" description="Cadherin" evidence="10">
    <location>
        <begin position="1060"/>
        <end position="1159"/>
    </location>
</feature>
<feature type="domain" description="Cadherin" evidence="10">
    <location>
        <begin position="67"/>
        <end position="112"/>
    </location>
</feature>
<evidence type="ECO:0000256" key="1">
    <source>
        <dbReference type="ARBA" id="ARBA00004370"/>
    </source>
</evidence>
<dbReference type="EMBL" id="CP092877">
    <property type="protein sequence ID" value="UYV77676.1"/>
    <property type="molecule type" value="Genomic_DNA"/>
</dbReference>
<dbReference type="SUPFAM" id="SSF49313">
    <property type="entry name" value="Cadherin-like"/>
    <property type="match status" value="12"/>
</dbReference>
<evidence type="ECO:0000259" key="10">
    <source>
        <dbReference type="PROSITE" id="PS50268"/>
    </source>
</evidence>
<evidence type="ECO:0000313" key="12">
    <source>
        <dbReference type="Proteomes" id="UP001235939"/>
    </source>
</evidence>
<feature type="domain" description="Cadherin" evidence="10">
    <location>
        <begin position="615"/>
        <end position="731"/>
    </location>
</feature>
<feature type="region of interest" description="Disordered" evidence="9">
    <location>
        <begin position="17"/>
        <end position="40"/>
    </location>
</feature>
<feature type="domain" description="Cadherin" evidence="10">
    <location>
        <begin position="738"/>
        <end position="837"/>
    </location>
</feature>
<keyword evidence="5" id="KW-0130">Cell adhesion</keyword>
<evidence type="ECO:0000256" key="8">
    <source>
        <dbReference type="PROSITE-ProRule" id="PRU00043"/>
    </source>
</evidence>
<name>A0ABY6L946_9ARAC</name>
<feature type="domain" description="Cadherin" evidence="10">
    <location>
        <begin position="937"/>
        <end position="1053"/>
    </location>
</feature>
<dbReference type="InterPro" id="IPR050971">
    <property type="entry name" value="Cadherin-domain_protein"/>
</dbReference>
<protein>
    <recommendedName>
        <fullName evidence="10">Cadherin domain-containing protein</fullName>
    </recommendedName>
</protein>
<evidence type="ECO:0000256" key="3">
    <source>
        <dbReference type="ARBA" id="ARBA00022737"/>
    </source>
</evidence>
<dbReference type="InterPro" id="IPR020894">
    <property type="entry name" value="Cadherin_CS"/>
</dbReference>
<dbReference type="SMART" id="SM00112">
    <property type="entry name" value="CA"/>
    <property type="match status" value="12"/>
</dbReference>
<gene>
    <name evidence="11" type="ORF">LAZ67_15001894</name>
</gene>
<feature type="domain" description="Cadherin" evidence="10">
    <location>
        <begin position="1184"/>
        <end position="1280"/>
    </location>
</feature>
<feature type="compositionally biased region" description="Basic residues" evidence="9">
    <location>
        <begin position="23"/>
        <end position="36"/>
    </location>
</feature>
<evidence type="ECO:0000256" key="9">
    <source>
        <dbReference type="SAM" id="MobiDB-lite"/>
    </source>
</evidence>
<feature type="domain" description="Cadherin" evidence="10">
    <location>
        <begin position="448"/>
        <end position="488"/>
    </location>
</feature>
<keyword evidence="6" id="KW-1133">Transmembrane helix</keyword>
<feature type="domain" description="Cadherin" evidence="10">
    <location>
        <begin position="843"/>
        <end position="936"/>
    </location>
</feature>
<reference evidence="11 12" key="1">
    <citation type="submission" date="2022-01" db="EMBL/GenBank/DDBJ databases">
        <title>A chromosomal length assembly of Cordylochernes scorpioides.</title>
        <authorList>
            <person name="Zeh D."/>
            <person name="Zeh J."/>
        </authorList>
    </citation>
    <scope>NUCLEOTIDE SEQUENCE [LARGE SCALE GENOMIC DNA]</scope>
    <source>
        <strain evidence="11">IN4F17</strain>
        <tissue evidence="11">Whole Body</tissue>
    </source>
</reference>
<keyword evidence="4 8" id="KW-0106">Calcium</keyword>
<accession>A0ABY6L946</accession>
<sequence>MWKIKAIRKRRHRVDNAGCAGHSNRHDHLHHHQRDRCRRDRDRVEGQLRLRPTERLTSSSTKAVYGVVLRQPLNFSLRQAHRLLLVANDGNHNVTGTLTVRVGDVQNRPPQFVGSLTGVVSEDDPTGTTIMTVKAVDGDDQDPNQIAYFLVTNPDNSFFLHQDSGKLTLVRRLDREKYLATDGTITAMVKVSSTVLRCQDSDETTRGVQAVEVVNGVPIETPRTTAVTALTVTVKDVNDEPPTFNRDTYSVTIDEGLPDGTPLPDLDMFVSDPDLGSNSVFSLDLQDPTGMFEVDPTVASGSTSVNIRLKSGPLDYENPNHRKFILLVVAKESLTGANHASTSTVTIMVRDINDNPPEFFQDSYVTSIVEDALPETVVTAITHISLVLTIRCTSLWCCRLLTETPASLGLKDWSTPYWAMERTNSQSTQRADLSPWGPCDRPGSENCLDYESRPVYQLSYRAVDRGGLSAVVPLTIRLQDANDNPPKFRQPKYHAFIDEKARRFDPPFFIEKQHYTASIPESTPNETLVEQIVATDADRDQNAQLLYRIQKGAFDDFAINISSGSVSVVRSLDFDRRSSYVMEVVAVDGGSPARTGTATLTVHILNNNDKSPQFSPSTQRTHISEDATVGTVFYQLAAHDPDAQGGLRYGLSGPTTAVDKDGRPLASAEDFKEKWVFQNYFSVEPATGKVEVARALERDRAAIVSLTVTAVDTSAFPPQTGTDVNDYPPAFLPPWTPESPRLTIAVPEEQPLGSAVTTLTATDPDSNIARYDIVPLSPYFDIEPSTGIVRTKARLDYEEVKQVKINVVAYDAGVPQMSAIAMVTVDVINVNDHSPVFNQCPIEHVCAETLVEQIVATDADRDQNAQLLYRIQKGAFDDFAINISSGSVSVVRSLDFDRRSSYVMEVVAVDGGSPARTGTATLTVHILNNNDKSPQFSPSTQRTHISEDATVGTVFYQLAAHDPDAQGGLRYGLSGPTTAVDKDGRPLASAEDFKEKWVFQNYFSVEPATGKVEVARALERDRAAIVSLTVTAVDTSAFPPQTGTDVNDYPPAFLPPWTPESPRLTIAVPEEQPLGSAVTTLTATDPDSNIARYDIVPLSPYFDIEPSTGIVRTKARLDYEEVKQVKINVVAYDAGVPQMSAIAMVTVDVINVNDHSPVFNQLSATDRDLGDNVLFKLLPNDMSVPMVQAMIIMNQSVPEYLVTTVEAMDEDEGDDGKVTYSIKVGDKNVEQTEDFKINPKSGELWTRGVLDREVRPQYEIGGRQTETLKLKDEDDNVPEFPRKHMTNPYKMIVEENLPQGTLVGKVEAIDRDIGDNAHVYYYILDSDGPGIFVIDKLTGEIRTDISLDREQRAQYHLVVKATSNPDYLVFFKSHPLGVTVEERSYKTEDLSLALVEIQVGDQNDNEPVFLNTPYLAGVRASAPVGDTVLTVTVKDEDSGTNGSVTLRLESVSLLRRGATGPPIQPVPAPFTIEPSGQVVTTQLMTQFDQARFLIIVVAREDASPHRVVRATIKFWKTFNKQVTGILPSLSTPWIVYSSYSKQKISEVSMLWIYNPSQLVRLILTHPPEEVHSKKKNFTE</sequence>
<keyword evidence="2" id="KW-0812">Transmembrane</keyword>
<keyword evidence="7" id="KW-0472">Membrane</keyword>
<dbReference type="Proteomes" id="UP001235939">
    <property type="component" value="Chromosome 15"/>
</dbReference>
<evidence type="ECO:0000256" key="4">
    <source>
        <dbReference type="ARBA" id="ARBA00022837"/>
    </source>
</evidence>
<dbReference type="PANTHER" id="PTHR24025:SF23">
    <property type="entry name" value="NEURAL-CADHERIN"/>
    <property type="match status" value="1"/>
</dbReference>
<dbReference type="Pfam" id="PF00028">
    <property type="entry name" value="Cadherin"/>
    <property type="match status" value="9"/>
</dbReference>
<dbReference type="Gene3D" id="2.60.40.60">
    <property type="entry name" value="Cadherins"/>
    <property type="match status" value="12"/>
</dbReference>
<dbReference type="InterPro" id="IPR002126">
    <property type="entry name" value="Cadherin-like_dom"/>
</dbReference>
<feature type="domain" description="Cadherin" evidence="10">
    <location>
        <begin position="120"/>
        <end position="244"/>
    </location>
</feature>